<keyword evidence="2" id="KW-1185">Reference proteome</keyword>
<accession>A0A1H4E5U8</accession>
<evidence type="ECO:0000313" key="2">
    <source>
        <dbReference type="Proteomes" id="UP000199656"/>
    </source>
</evidence>
<dbReference type="OrthoDB" id="9790745at2"/>
<organism evidence="1 2">
    <name type="scientific">Chitinophaga terrae</name>
    <name type="common">ex Kim and Jung 2007</name>
    <dbReference type="NCBI Taxonomy" id="408074"/>
    <lineage>
        <taxon>Bacteria</taxon>
        <taxon>Pseudomonadati</taxon>
        <taxon>Bacteroidota</taxon>
        <taxon>Chitinophagia</taxon>
        <taxon>Chitinophagales</taxon>
        <taxon>Chitinophagaceae</taxon>
        <taxon>Chitinophaga</taxon>
    </lineage>
</organism>
<dbReference type="InterPro" id="IPR052552">
    <property type="entry name" value="YeaO-like"/>
</dbReference>
<dbReference type="Pfam" id="PF22752">
    <property type="entry name" value="DUF488-N3i"/>
    <property type="match status" value="1"/>
</dbReference>
<proteinExistence type="predicted"/>
<dbReference type="AlphaFoldDB" id="A0A1H4E5U8"/>
<sequence>MLQVKRIYEPYDEKDGFRILVDRLWPRGISKEKAHIDEWEKEIAPSNELREWFNHDPAKFAEFKTRYKHELQGKKDLLDAIRRKAQHQRVTLLYGAKDREHNQAQVLLEILKK</sequence>
<reference evidence="2" key="1">
    <citation type="submission" date="2016-10" db="EMBL/GenBank/DDBJ databases">
        <authorList>
            <person name="Varghese N."/>
            <person name="Submissions S."/>
        </authorList>
    </citation>
    <scope>NUCLEOTIDE SEQUENCE [LARGE SCALE GENOMIC DNA]</scope>
    <source>
        <strain evidence="2">DSM 23920</strain>
    </source>
</reference>
<dbReference type="Proteomes" id="UP000199656">
    <property type="component" value="Unassembled WGS sequence"/>
</dbReference>
<protein>
    <submittedName>
        <fullName evidence="1">Uncharacterized conserved protein YeaO, DUF488 family</fullName>
    </submittedName>
</protein>
<dbReference type="PANTHER" id="PTHR36849">
    <property type="entry name" value="CYTOPLASMIC PROTEIN-RELATED"/>
    <property type="match status" value="1"/>
</dbReference>
<dbReference type="STRING" id="408074.SAMN05660909_03535"/>
<gene>
    <name evidence="1" type="ORF">SAMN05660909_03535</name>
</gene>
<dbReference type="RefSeq" id="WP_089763250.1">
    <property type="nucleotide sequence ID" value="NZ_BKAT01000028.1"/>
</dbReference>
<name>A0A1H4E5U8_9BACT</name>
<dbReference type="EMBL" id="FNRL01000016">
    <property type="protein sequence ID" value="SEA80393.1"/>
    <property type="molecule type" value="Genomic_DNA"/>
</dbReference>
<evidence type="ECO:0000313" key="1">
    <source>
        <dbReference type="EMBL" id="SEA80393.1"/>
    </source>
</evidence>
<dbReference type="PANTHER" id="PTHR36849:SF1">
    <property type="entry name" value="CYTOPLASMIC PROTEIN"/>
    <property type="match status" value="1"/>
</dbReference>